<evidence type="ECO:0000259" key="7">
    <source>
        <dbReference type="Pfam" id="PF07967"/>
    </source>
</evidence>
<sequence>RSERFRKALDDWIYVPGLRLQEDEDHCSESPQVNKRKATSVPTSPASKKHFRESVEPREPLKCRPWDRHDLLRRVRSFKASTWFGKPETLSPVACACRGWRNCDTDLLECEFCFARLSCTLPYSGDVRETNQLVERYVERLDSAHSACCPWRGNPCSPWLMQFPTMSQDTLIEQYERRLKELSKIDKLPAISSGTTDAMVGLREAAVRHLFGGAAEAQRSRAQQLIAVCGWDVHPCGFSVGRGGGGSPAGGLSVTPRRGAGGGELLDSGCVMLHCSMCDAKVGLWNYSADGANGSAPLWQSNFLPRRDPRPPEAGGSPRTPSGALAGRQSGVPDVRSSLSRCIGGGELDSLAFARSPAPGAGGTPWSKGTAAARAVRLASASPAVPVFGSARKPPVFGSAGKAGTAPAAPESPAFPSPPTSAAEDGAGAARAEDPEGSEVRGSGGSRRGEGRGEPEARAPQGALDPVGLHRPFCPWVSTRSGDARNLKCGWMHVVDALFLATGGAADSVDACDRLGPEAQGVNSFRQRFVSALGE</sequence>
<feature type="region of interest" description="Disordered" evidence="6">
    <location>
        <begin position="23"/>
        <end position="51"/>
    </location>
</feature>
<evidence type="ECO:0000256" key="1">
    <source>
        <dbReference type="ARBA" id="ARBA00004123"/>
    </source>
</evidence>
<feature type="non-terminal residue" evidence="9">
    <location>
        <position position="1"/>
    </location>
</feature>
<dbReference type="GO" id="GO:0008270">
    <property type="term" value="F:zinc ion binding"/>
    <property type="evidence" value="ECO:0007669"/>
    <property type="project" value="UniProtKB-KW"/>
</dbReference>
<feature type="region of interest" description="Disordered" evidence="6">
    <location>
        <begin position="399"/>
        <end position="465"/>
    </location>
</feature>
<protein>
    <submittedName>
        <fullName evidence="9">Nuclear-interacting partner of alk</fullName>
    </submittedName>
</protein>
<organism evidence="9">
    <name type="scientific">Tetraselmis sp. GSL018</name>
    <dbReference type="NCBI Taxonomy" id="582737"/>
    <lineage>
        <taxon>Eukaryota</taxon>
        <taxon>Viridiplantae</taxon>
        <taxon>Chlorophyta</taxon>
        <taxon>core chlorophytes</taxon>
        <taxon>Chlorodendrophyceae</taxon>
        <taxon>Chlorodendrales</taxon>
        <taxon>Chlorodendraceae</taxon>
        <taxon>Tetraselmis</taxon>
    </lineage>
</organism>
<gene>
    <name evidence="9" type="ORF">TSPGSL018_18894</name>
</gene>
<evidence type="ECO:0000256" key="2">
    <source>
        <dbReference type="ARBA" id="ARBA00022723"/>
    </source>
</evidence>
<keyword evidence="3" id="KW-0863">Zinc-finger</keyword>
<evidence type="ECO:0000256" key="5">
    <source>
        <dbReference type="ARBA" id="ARBA00023242"/>
    </source>
</evidence>
<feature type="compositionally biased region" description="Low complexity" evidence="6">
    <location>
        <begin position="420"/>
        <end position="430"/>
    </location>
</feature>
<dbReference type="InterPro" id="IPR012935">
    <property type="entry name" value="NuBaID_N"/>
</dbReference>
<dbReference type="Pfam" id="PF08600">
    <property type="entry name" value="NuBaID_C"/>
    <property type="match status" value="1"/>
</dbReference>
<keyword evidence="2" id="KW-0479">Metal-binding</keyword>
<feature type="domain" description="C3HC-type" evidence="7">
    <location>
        <begin position="65"/>
        <end position="190"/>
    </location>
</feature>
<dbReference type="InterPro" id="IPR013909">
    <property type="entry name" value="NuBaID_C"/>
</dbReference>
<keyword evidence="5" id="KW-0539">Nucleus</keyword>
<evidence type="ECO:0000256" key="3">
    <source>
        <dbReference type="ARBA" id="ARBA00022771"/>
    </source>
</evidence>
<proteinExistence type="predicted"/>
<dbReference type="PANTHER" id="PTHR15835:SF6">
    <property type="entry name" value="ZINC FINGER C3HC-TYPE PROTEIN 1"/>
    <property type="match status" value="1"/>
</dbReference>
<accession>A0A061S2A4</accession>
<evidence type="ECO:0000256" key="4">
    <source>
        <dbReference type="ARBA" id="ARBA00022833"/>
    </source>
</evidence>
<dbReference type="Pfam" id="PF07967">
    <property type="entry name" value="zf-C3HC"/>
    <property type="match status" value="1"/>
</dbReference>
<evidence type="ECO:0000259" key="8">
    <source>
        <dbReference type="Pfam" id="PF08600"/>
    </source>
</evidence>
<dbReference type="PANTHER" id="PTHR15835">
    <property type="entry name" value="NUCLEAR-INTERACTING PARTNER OF ALK"/>
    <property type="match status" value="1"/>
</dbReference>
<reference evidence="9" key="1">
    <citation type="submission" date="2014-05" db="EMBL/GenBank/DDBJ databases">
        <title>The transcriptome of the halophilic microalga Tetraselmis sp. GSL018 isolated from the Great Salt Lake, Utah.</title>
        <authorList>
            <person name="Jinkerson R.E."/>
            <person name="D'Adamo S."/>
            <person name="Posewitz M.C."/>
        </authorList>
    </citation>
    <scope>NUCLEOTIDE SEQUENCE</scope>
    <source>
        <strain evidence="9">GSL018</strain>
    </source>
</reference>
<dbReference type="GO" id="GO:0005634">
    <property type="term" value="C:nucleus"/>
    <property type="evidence" value="ECO:0007669"/>
    <property type="project" value="UniProtKB-SubCell"/>
</dbReference>
<keyword evidence="4" id="KW-0862">Zinc</keyword>
<dbReference type="AlphaFoldDB" id="A0A061S2A4"/>
<comment type="subcellular location">
    <subcellularLocation>
        <location evidence="1">Nucleus</location>
    </subcellularLocation>
</comment>
<dbReference type="EMBL" id="GBEZ01008619">
    <property type="protein sequence ID" value="JAC76931.1"/>
    <property type="molecule type" value="Transcribed_RNA"/>
</dbReference>
<feature type="region of interest" description="Disordered" evidence="6">
    <location>
        <begin position="299"/>
        <end position="339"/>
    </location>
</feature>
<name>A0A061S2A4_9CHLO</name>
<evidence type="ECO:0000313" key="9">
    <source>
        <dbReference type="EMBL" id="JAC76931.1"/>
    </source>
</evidence>
<feature type="domain" description="NuBaID C-terminal" evidence="8">
    <location>
        <begin position="270"/>
        <end position="482"/>
    </location>
</feature>
<feature type="compositionally biased region" description="Basic and acidic residues" evidence="6">
    <location>
        <begin position="447"/>
        <end position="457"/>
    </location>
</feature>
<evidence type="ECO:0000256" key="6">
    <source>
        <dbReference type="SAM" id="MobiDB-lite"/>
    </source>
</evidence>